<evidence type="ECO:0000313" key="3">
    <source>
        <dbReference type="EMBL" id="ERF72138.1"/>
    </source>
</evidence>
<feature type="compositionally biased region" description="Basic and acidic residues" evidence="2">
    <location>
        <begin position="458"/>
        <end position="476"/>
    </location>
</feature>
<gene>
    <name evidence="3" type="ORF">EPUS_02929</name>
</gene>
<accession>U1GJ34</accession>
<dbReference type="GO" id="GO:0005774">
    <property type="term" value="C:vacuolar membrane"/>
    <property type="evidence" value="ECO:0007669"/>
    <property type="project" value="TreeGrafter"/>
</dbReference>
<dbReference type="GO" id="GO:0005096">
    <property type="term" value="F:GTPase activator activity"/>
    <property type="evidence" value="ECO:0007669"/>
    <property type="project" value="TreeGrafter"/>
</dbReference>
<dbReference type="GO" id="GO:1990130">
    <property type="term" value="C:GATOR1 complex"/>
    <property type="evidence" value="ECO:0007669"/>
    <property type="project" value="TreeGrafter"/>
</dbReference>
<evidence type="ECO:0000256" key="1">
    <source>
        <dbReference type="ARBA" id="ARBA00008433"/>
    </source>
</evidence>
<dbReference type="AlphaFoldDB" id="U1GJ34"/>
<evidence type="ECO:0008006" key="5">
    <source>
        <dbReference type="Google" id="ProtNLM"/>
    </source>
</evidence>
<dbReference type="GO" id="GO:0010508">
    <property type="term" value="P:positive regulation of autophagy"/>
    <property type="evidence" value="ECO:0007669"/>
    <property type="project" value="TreeGrafter"/>
</dbReference>
<protein>
    <recommendedName>
        <fullName evidence="5">Nitrogen permease regulator 2</fullName>
    </recommendedName>
</protein>
<dbReference type="EMBL" id="KE721112">
    <property type="protein sequence ID" value="ERF72138.1"/>
    <property type="molecule type" value="Genomic_DNA"/>
</dbReference>
<feature type="compositionally biased region" description="Low complexity" evidence="2">
    <location>
        <begin position="520"/>
        <end position="535"/>
    </location>
</feature>
<proteinExistence type="inferred from homology"/>
<dbReference type="GO" id="GO:1904262">
    <property type="term" value="P:negative regulation of TORC1 signaling"/>
    <property type="evidence" value="ECO:0007669"/>
    <property type="project" value="TreeGrafter"/>
</dbReference>
<evidence type="ECO:0000256" key="2">
    <source>
        <dbReference type="SAM" id="MobiDB-lite"/>
    </source>
</evidence>
<dbReference type="PANTHER" id="PTHR12991:SF10">
    <property type="entry name" value="GATOR COMPLEX PROTEIN NPRL2"/>
    <property type="match status" value="1"/>
</dbReference>
<sequence length="673" mass="75070">MDKASCNSQQMAAERKLAFLGNSEASMAHVVQTVYMARWSKVIHQVPEGSIVSSPDSHEGPPFFSFPSISSFIIPRQSLCGNPISIVPPPAQTPNRSSSQSYRILGHPICLTSPTYLRNEFIFNFCLVLSANDPNFNAYKSVVTKLAHLMQSLEEQSHFLSRDTCPPNTGKLYSLCETLISDLNNYCECMIPIDELNTLNLKLFPTYAPPPPVKGWHVPIFTVRPESLMDENWDLTMQRIVPHINGVSSVKHISIRADADLGLTKECIKHLLYYGCLLLLDIFSFTAIYAPTAEFAGTIASDEEMQRECASYVNTAFAPSSTADRLDHVVKQQQSYPESAMPTTSDDDVWPLDSSGRPVDGVGIVELFAALKQGQSVREWYAANSDMLASIDLRRFITFGVIKGFVYRVHKYAYASGQGANTARSNGRRISKKGKWIRMPRAQTRGIPTATATALPVRGKDSDLHLTDHEDNPHAGEDEDENENENESHTNAPTILPTNPLRPKHHPHRRKYPRNPDPLSFPSSSSSSSSSSKPSRIGKAIKLQIPHPPLPLPRRGALFRPDLHGAGDQRGRAGGALAEALGRESQQRWRRCPRRSRSRSRRRSWSWSWSWRRGLDHPSLTIESFIMAVTVGGDMTMVSRAPRGGGSWEVTWYSVVVRCWRTALALPPGLSRW</sequence>
<reference evidence="4" key="1">
    <citation type="journal article" date="2014" name="BMC Genomics">
        <title>Genome characteristics reveal the impact of lichenization on lichen-forming fungus Endocarpon pusillum Hedwig (Verrucariales, Ascomycota).</title>
        <authorList>
            <person name="Wang Y.-Y."/>
            <person name="Liu B."/>
            <person name="Zhang X.-Y."/>
            <person name="Zhou Q.-M."/>
            <person name="Zhang T."/>
            <person name="Li H."/>
            <person name="Yu Y.-F."/>
            <person name="Zhang X.-L."/>
            <person name="Hao X.-Y."/>
            <person name="Wang M."/>
            <person name="Wang L."/>
            <person name="Wei J.-C."/>
        </authorList>
    </citation>
    <scope>NUCLEOTIDE SEQUENCE [LARGE SCALE GENOMIC DNA]</scope>
    <source>
        <strain evidence="4">Z07020 / HMAS-L-300199</strain>
    </source>
</reference>
<feature type="compositionally biased region" description="Basic residues" evidence="2">
    <location>
        <begin position="502"/>
        <end position="513"/>
    </location>
</feature>
<dbReference type="RefSeq" id="XP_007802207.1">
    <property type="nucleotide sequence ID" value="XM_007804016.1"/>
</dbReference>
<feature type="region of interest" description="Disordered" evidence="2">
    <location>
        <begin position="418"/>
        <end position="571"/>
    </location>
</feature>
<dbReference type="PANTHER" id="PTHR12991">
    <property type="entry name" value="NITROGEN PERMEASE REGULATOR 2/TUMOR SUPPRESSOR CANDIDATE 4"/>
    <property type="match status" value="1"/>
</dbReference>
<feature type="compositionally biased region" description="Basic residues" evidence="2">
    <location>
        <begin position="426"/>
        <end position="438"/>
    </location>
</feature>
<dbReference type="HOGENOM" id="CLU_408270_0_0_1"/>
<evidence type="ECO:0000313" key="4">
    <source>
        <dbReference type="Proteomes" id="UP000019373"/>
    </source>
</evidence>
<dbReference type="eggNOG" id="KOG3789">
    <property type="taxonomic scope" value="Eukaryota"/>
</dbReference>
<dbReference type="Proteomes" id="UP000019373">
    <property type="component" value="Unassembled WGS sequence"/>
</dbReference>
<feature type="compositionally biased region" description="Basic and acidic residues" evidence="2">
    <location>
        <begin position="561"/>
        <end position="571"/>
    </location>
</feature>
<dbReference type="OrthoDB" id="338854at2759"/>
<organism evidence="3 4">
    <name type="scientific">Endocarpon pusillum (strain Z07020 / HMAS-L-300199)</name>
    <name type="common">Lichen-forming fungus</name>
    <dbReference type="NCBI Taxonomy" id="1263415"/>
    <lineage>
        <taxon>Eukaryota</taxon>
        <taxon>Fungi</taxon>
        <taxon>Dikarya</taxon>
        <taxon>Ascomycota</taxon>
        <taxon>Pezizomycotina</taxon>
        <taxon>Eurotiomycetes</taxon>
        <taxon>Chaetothyriomycetidae</taxon>
        <taxon>Verrucariales</taxon>
        <taxon>Verrucariaceae</taxon>
        <taxon>Endocarpon</taxon>
    </lineage>
</organism>
<dbReference type="Pfam" id="PF06218">
    <property type="entry name" value="NPR2"/>
    <property type="match status" value="1"/>
</dbReference>
<comment type="similarity">
    <text evidence="1">Belongs to the NPR2 family.</text>
</comment>
<dbReference type="GeneID" id="19237978"/>
<dbReference type="InterPro" id="IPR009348">
    <property type="entry name" value="NPR2-like"/>
</dbReference>
<name>U1GJ34_ENDPU</name>
<keyword evidence="4" id="KW-1185">Reference proteome</keyword>